<reference evidence="2" key="1">
    <citation type="submission" date="2017-06" db="EMBL/GenBank/DDBJ databases">
        <authorList>
            <person name="Varghese N."/>
            <person name="Submissions S."/>
        </authorList>
    </citation>
    <scope>NUCLEOTIDE SEQUENCE [LARGE SCALE GENOMIC DNA]</scope>
    <source>
        <strain evidence="2">ANC 5114</strain>
    </source>
</reference>
<dbReference type="Pfam" id="PF04170">
    <property type="entry name" value="NlpE"/>
    <property type="match status" value="1"/>
</dbReference>
<proteinExistence type="predicted"/>
<evidence type="ECO:0000313" key="1">
    <source>
        <dbReference type="EMBL" id="SNQ28628.1"/>
    </source>
</evidence>
<keyword evidence="2" id="KW-1185">Reference proteome</keyword>
<organism evidence="1 2">
    <name type="scientific">Acinetobacter apis</name>
    <dbReference type="NCBI Taxonomy" id="1229165"/>
    <lineage>
        <taxon>Bacteria</taxon>
        <taxon>Pseudomonadati</taxon>
        <taxon>Pseudomonadota</taxon>
        <taxon>Gammaproteobacteria</taxon>
        <taxon>Moraxellales</taxon>
        <taxon>Moraxellaceae</taxon>
        <taxon>Acinetobacter</taxon>
    </lineage>
</organism>
<sequence length="154" mass="17551">MLALPLINSINFMKNKISLVSVFLVSSLISSQSIYADIDHKPRFDTTHTAENSLDWFGEYTGTEPCKHCQGIHTSLILKENKTFQLKETYLYAHGRNKTMISKGHFKFNTDHSSIITLNFRGRKRLFFIGEHTATPLNIKGKHIKGAVTLKQKI</sequence>
<dbReference type="InterPro" id="IPR007298">
    <property type="entry name" value="Cu-R_lipoprotein_NlpE"/>
</dbReference>
<gene>
    <name evidence="1" type="ORF">SAMN05444584_0552</name>
</gene>
<evidence type="ECO:0000313" key="2">
    <source>
        <dbReference type="Proteomes" id="UP000243463"/>
    </source>
</evidence>
<dbReference type="AlphaFoldDB" id="A0A217EDP4"/>
<accession>A0A217EDP4</accession>
<dbReference type="Gene3D" id="2.40.128.640">
    <property type="match status" value="1"/>
</dbReference>
<name>A0A217EDP4_9GAMM</name>
<dbReference type="RefSeq" id="WP_171289019.1">
    <property type="nucleotide sequence ID" value="NZ_FZLN01000001.1"/>
</dbReference>
<protein>
    <submittedName>
        <fullName evidence="1">NlpE N-terminal domain-containing protein</fullName>
    </submittedName>
</protein>
<dbReference type="Proteomes" id="UP000243463">
    <property type="component" value="Unassembled WGS sequence"/>
</dbReference>
<dbReference type="EMBL" id="FZLN01000001">
    <property type="protein sequence ID" value="SNQ28628.1"/>
    <property type="molecule type" value="Genomic_DNA"/>
</dbReference>